<dbReference type="Proteomes" id="UP000308917">
    <property type="component" value="Unassembled WGS sequence"/>
</dbReference>
<dbReference type="InterPro" id="IPR011990">
    <property type="entry name" value="TPR-like_helical_dom_sf"/>
</dbReference>
<dbReference type="SUPFAM" id="SSF48452">
    <property type="entry name" value="TPR-like"/>
    <property type="match status" value="1"/>
</dbReference>
<gene>
    <name evidence="1" type="ORF">E9531_13280</name>
</gene>
<proteinExistence type="predicted"/>
<sequence length="557" mass="62174">MQQQRQYEGQVAALMQTGDYQLALEVLDRLLLTPSNSASLHWSRCQCLAKLKRPEEAREAVEKVLRLRSNFVPALMLRVKLARDYAEPFDIERLLRRVLLLEPQRARAQYWLADVLLAKGDAQTEQEALQLLDSCIEAAPTLLRARLRRADYYWVLYRQALKAMQIDGQAVQGFNDAHDALEKASVDYVHVAEHAHSDRAALRAAKALARLGRAAEAIPYLDTLMARVAHEDPSRPAISKLRERVMLTIATGDNPVGGETWPMPSTLLAAEVAEPQAAPSGSLEAVVSAIKRVIPAVVTAPRQHPTDDALALQLAKQLFSDAFEPSPDLLGVNVAEFPAYQTRYIEHRSKQLHALGFIGLGDVAPHAAGLGHGVRPLMRVFRHPTLGVVWVYAIQPQWAGGVASLIQAATGHWNIQRHVHALSMLSQEVFLSTQMGGDNAVDWSSKSFRFSAVGESSRLKVMLAQHETRLKRVWAQYAGAHLIVPHSLQEFQSQWRVAMAAKRSSQEEGAGGLTEDDLRRLLGKRYDRLHERVRVHFQSLLANRSTHFLPKKYVIQA</sequence>
<organism evidence="1 2">
    <name type="scientific">Lampropedia puyangensis</name>
    <dbReference type="NCBI Taxonomy" id="1330072"/>
    <lineage>
        <taxon>Bacteria</taxon>
        <taxon>Pseudomonadati</taxon>
        <taxon>Pseudomonadota</taxon>
        <taxon>Betaproteobacteria</taxon>
        <taxon>Burkholderiales</taxon>
        <taxon>Comamonadaceae</taxon>
        <taxon>Lampropedia</taxon>
    </lineage>
</organism>
<protein>
    <submittedName>
        <fullName evidence="1">Tetratricopeptide repeat protein</fullName>
    </submittedName>
</protein>
<keyword evidence="2" id="KW-1185">Reference proteome</keyword>
<evidence type="ECO:0000313" key="1">
    <source>
        <dbReference type="EMBL" id="THT98769.1"/>
    </source>
</evidence>
<dbReference type="OrthoDB" id="101857at2"/>
<evidence type="ECO:0000313" key="2">
    <source>
        <dbReference type="Proteomes" id="UP000308917"/>
    </source>
</evidence>
<reference evidence="1 2" key="1">
    <citation type="journal article" date="2015" name="Antonie Van Leeuwenhoek">
        <title>Lampropedia puyangensis sp. nov., isolated from symptomatic bark of Populus ? euramericana canker and emended description of Lampropedia hyalina (Ehrenberg 1832) Lee et al. 2004.</title>
        <authorList>
            <person name="Li Y."/>
            <person name="Wang T."/>
            <person name="Piao C.G."/>
            <person name="Wang L.F."/>
            <person name="Tian G.Z."/>
            <person name="Zhu T.H."/>
            <person name="Guo M.W."/>
        </authorList>
    </citation>
    <scope>NUCLEOTIDE SEQUENCE [LARGE SCALE GENOMIC DNA]</scope>
    <source>
        <strain evidence="1 2">2-bin</strain>
    </source>
</reference>
<dbReference type="AlphaFoldDB" id="A0A4S8EV71"/>
<name>A0A4S8EV71_9BURK</name>
<dbReference type="EMBL" id="STFG01000017">
    <property type="protein sequence ID" value="THT98769.1"/>
    <property type="molecule type" value="Genomic_DNA"/>
</dbReference>
<accession>A0A4S8EV71</accession>
<dbReference type="RefSeq" id="WP_136574260.1">
    <property type="nucleotide sequence ID" value="NZ_STFG01000017.1"/>
</dbReference>
<dbReference type="Gene3D" id="1.25.40.10">
    <property type="entry name" value="Tetratricopeptide repeat domain"/>
    <property type="match status" value="2"/>
</dbReference>
<dbReference type="Pfam" id="PF13432">
    <property type="entry name" value="TPR_16"/>
    <property type="match status" value="2"/>
</dbReference>
<comment type="caution">
    <text evidence="1">The sequence shown here is derived from an EMBL/GenBank/DDBJ whole genome shotgun (WGS) entry which is preliminary data.</text>
</comment>